<evidence type="ECO:0000256" key="3">
    <source>
        <dbReference type="ARBA" id="ARBA00022500"/>
    </source>
</evidence>
<evidence type="ECO:0000256" key="5">
    <source>
        <dbReference type="ARBA" id="ARBA00024867"/>
    </source>
</evidence>
<evidence type="ECO:0000313" key="13">
    <source>
        <dbReference type="Proteomes" id="UP000021369"/>
    </source>
</evidence>
<keyword evidence="13" id="KW-1185">Reference proteome</keyword>
<feature type="modified residue" description="4-aspartylphosphate" evidence="9">
    <location>
        <position position="53"/>
    </location>
</feature>
<dbReference type="InterPro" id="IPR035909">
    <property type="entry name" value="CheB_C"/>
</dbReference>
<comment type="function">
    <text evidence="5">May play the central regulatory role in sporulation. It may be an element of the effector pathway responsible for the activation of sporulation genes in response to nutritional stress. Spo0A may act in concert with spo0H (a sigma factor) to control the expression of some genes that are critical to the sporulation process.</text>
</comment>
<sequence length="329" mass="34861">MIVYLISDDLKMHELLAGGLKELLTGDTVIAAFPLRKAKMMIAHRKPSVIVLDIDAGEQFDAAAYIKELCPRYSIPIIVVTASKSPQSALLSAGAIDIILHQSGTAADEKLLQRVSTSIISSVSIIKPRFYPQKISDCERVIVIGGSTGSTNALPVVLKGLPADCPPVVCVLHMPEGYTKIYATQLDAALPMKVTEAVSGTYLKRGMVIIAAGGKHLRVFRDKKGYFVTSEAGVKVNGHCPSVDVLFDSAAYAAKKNAIGVILTGMGSDGAKGMLDMRKLGAYNIAESEKTAVVYGMPKVAAENGAANISLPLDEIAAHIIGRLTLNNA</sequence>
<dbReference type="Proteomes" id="UP000021369">
    <property type="component" value="Unassembled WGS sequence"/>
</dbReference>
<organism evidence="12 13">
    <name type="scientific">Ruminococcus albus SY3</name>
    <dbReference type="NCBI Taxonomy" id="1341156"/>
    <lineage>
        <taxon>Bacteria</taxon>
        <taxon>Bacillati</taxon>
        <taxon>Bacillota</taxon>
        <taxon>Clostridia</taxon>
        <taxon>Eubacteriales</taxon>
        <taxon>Oscillospiraceae</taxon>
        <taxon>Ruminococcus</taxon>
    </lineage>
</organism>
<keyword evidence="9" id="KW-0597">Phosphoprotein</keyword>
<dbReference type="AlphaFoldDB" id="A0A011VWV4"/>
<evidence type="ECO:0000256" key="7">
    <source>
        <dbReference type="ARBA" id="ARBA00048267"/>
    </source>
</evidence>
<feature type="domain" description="CheB-type methylesterase" evidence="11">
    <location>
        <begin position="135"/>
        <end position="327"/>
    </location>
</feature>
<dbReference type="GO" id="GO:0006935">
    <property type="term" value="P:chemotaxis"/>
    <property type="evidence" value="ECO:0007669"/>
    <property type="project" value="UniProtKB-UniRule"/>
</dbReference>
<dbReference type="InterPro" id="IPR000673">
    <property type="entry name" value="Sig_transdc_resp-reg_Me-estase"/>
</dbReference>
<proteinExistence type="predicted"/>
<dbReference type="InterPro" id="IPR011006">
    <property type="entry name" value="CheY-like_superfamily"/>
</dbReference>
<dbReference type="RefSeq" id="WP_037288555.1">
    <property type="nucleotide sequence ID" value="NZ_JEOB01000003.1"/>
</dbReference>
<dbReference type="EC" id="3.1.1.61" evidence="6"/>
<dbReference type="PANTHER" id="PTHR42872">
    <property type="entry name" value="PROTEIN-GLUTAMATE METHYLESTERASE/PROTEIN-GLUTAMINE GLUTAMINASE"/>
    <property type="match status" value="1"/>
</dbReference>
<dbReference type="GO" id="GO:0008984">
    <property type="term" value="F:protein-glutamate methylesterase activity"/>
    <property type="evidence" value="ECO:0007669"/>
    <property type="project" value="UniProtKB-EC"/>
</dbReference>
<dbReference type="CDD" id="cd16432">
    <property type="entry name" value="CheB_Rec"/>
    <property type="match status" value="1"/>
</dbReference>
<gene>
    <name evidence="12" type="ORF">RASY3_12280</name>
</gene>
<dbReference type="SUPFAM" id="SSF52738">
    <property type="entry name" value="Methylesterase CheB, C-terminal domain"/>
    <property type="match status" value="1"/>
</dbReference>
<dbReference type="CDD" id="cd00156">
    <property type="entry name" value="REC"/>
    <property type="match status" value="1"/>
</dbReference>
<accession>A0A011VWV4</accession>
<reference evidence="12 13" key="1">
    <citation type="submission" date="2013-06" db="EMBL/GenBank/DDBJ databases">
        <title>Rumen cellulosomics: divergent fiber-degrading strategies revealed by comparative genome-wide analysis of six Ruminococcal strains.</title>
        <authorList>
            <person name="Dassa B."/>
            <person name="Borovok I."/>
            <person name="Lamed R."/>
            <person name="Flint H."/>
            <person name="Yeoman C.J."/>
            <person name="White B."/>
            <person name="Bayer E.A."/>
        </authorList>
    </citation>
    <scope>NUCLEOTIDE SEQUENCE [LARGE SCALE GENOMIC DNA]</scope>
    <source>
        <strain evidence="12 13">SY3</strain>
    </source>
</reference>
<evidence type="ECO:0000256" key="4">
    <source>
        <dbReference type="ARBA" id="ARBA00022801"/>
    </source>
</evidence>
<dbReference type="InterPro" id="IPR008248">
    <property type="entry name" value="CheB-like"/>
</dbReference>
<dbReference type="PROSITE" id="PS50110">
    <property type="entry name" value="RESPONSE_REGULATORY"/>
    <property type="match status" value="1"/>
</dbReference>
<feature type="active site" evidence="8">
    <location>
        <position position="173"/>
    </location>
</feature>
<dbReference type="Gene3D" id="3.40.50.180">
    <property type="entry name" value="Methylesterase CheB, C-terminal domain"/>
    <property type="match status" value="1"/>
</dbReference>
<dbReference type="SUPFAM" id="SSF52172">
    <property type="entry name" value="CheY-like"/>
    <property type="match status" value="1"/>
</dbReference>
<dbReference type="PIRSF" id="PIRSF000876">
    <property type="entry name" value="RR_chemtxs_CheB"/>
    <property type="match status" value="1"/>
</dbReference>
<protein>
    <recommendedName>
        <fullName evidence="1">Stage 0 sporulation protein A homolog</fullName>
        <ecNumber evidence="6">3.1.1.61</ecNumber>
    </recommendedName>
</protein>
<dbReference type="GO" id="GO:0005737">
    <property type="term" value="C:cytoplasm"/>
    <property type="evidence" value="ECO:0007669"/>
    <property type="project" value="InterPro"/>
</dbReference>
<dbReference type="PROSITE" id="PS50122">
    <property type="entry name" value="CHEB"/>
    <property type="match status" value="1"/>
</dbReference>
<evidence type="ECO:0000256" key="9">
    <source>
        <dbReference type="PROSITE-ProRule" id="PRU00169"/>
    </source>
</evidence>
<dbReference type="GO" id="GO:0000156">
    <property type="term" value="F:phosphorelay response regulator activity"/>
    <property type="evidence" value="ECO:0007669"/>
    <property type="project" value="InterPro"/>
</dbReference>
<feature type="active site" evidence="8">
    <location>
        <position position="147"/>
    </location>
</feature>
<evidence type="ECO:0000259" key="11">
    <source>
        <dbReference type="PROSITE" id="PS50122"/>
    </source>
</evidence>
<feature type="domain" description="Response regulatory" evidence="10">
    <location>
        <begin position="2"/>
        <end position="116"/>
    </location>
</feature>
<comment type="caution">
    <text evidence="12">The sequence shown here is derived from an EMBL/GenBank/DDBJ whole genome shotgun (WGS) entry which is preliminary data.</text>
</comment>
<feature type="active site" evidence="8">
    <location>
        <position position="269"/>
    </location>
</feature>
<dbReference type="PATRIC" id="fig|1341156.4.peg.2395"/>
<evidence type="ECO:0000256" key="8">
    <source>
        <dbReference type="PROSITE-ProRule" id="PRU00050"/>
    </source>
</evidence>
<evidence type="ECO:0000256" key="6">
    <source>
        <dbReference type="ARBA" id="ARBA00039140"/>
    </source>
</evidence>
<dbReference type="PANTHER" id="PTHR42872:SF6">
    <property type="entry name" value="PROTEIN-GLUTAMATE METHYLESTERASE_PROTEIN-GLUTAMINE GLUTAMINASE"/>
    <property type="match status" value="1"/>
</dbReference>
<keyword evidence="3 8" id="KW-0145">Chemotaxis</keyword>
<evidence type="ECO:0000313" key="12">
    <source>
        <dbReference type="EMBL" id="EXM39063.1"/>
    </source>
</evidence>
<dbReference type="Pfam" id="PF01339">
    <property type="entry name" value="CheB_methylest"/>
    <property type="match status" value="1"/>
</dbReference>
<evidence type="ECO:0000259" key="10">
    <source>
        <dbReference type="PROSITE" id="PS50110"/>
    </source>
</evidence>
<dbReference type="OrthoDB" id="9793421at2"/>
<dbReference type="Gene3D" id="3.40.50.2300">
    <property type="match status" value="1"/>
</dbReference>
<keyword evidence="2" id="KW-0963">Cytoplasm</keyword>
<dbReference type="InterPro" id="IPR001789">
    <property type="entry name" value="Sig_transdc_resp-reg_receiver"/>
</dbReference>
<evidence type="ECO:0000256" key="1">
    <source>
        <dbReference type="ARBA" id="ARBA00018672"/>
    </source>
</evidence>
<evidence type="ECO:0000256" key="2">
    <source>
        <dbReference type="ARBA" id="ARBA00022490"/>
    </source>
</evidence>
<comment type="catalytic activity">
    <reaction evidence="7">
        <text>[protein]-L-glutamate 5-O-methyl ester + H2O = L-glutamyl-[protein] + methanol + H(+)</text>
        <dbReference type="Rhea" id="RHEA:23236"/>
        <dbReference type="Rhea" id="RHEA-COMP:10208"/>
        <dbReference type="Rhea" id="RHEA-COMP:10311"/>
        <dbReference type="ChEBI" id="CHEBI:15377"/>
        <dbReference type="ChEBI" id="CHEBI:15378"/>
        <dbReference type="ChEBI" id="CHEBI:17790"/>
        <dbReference type="ChEBI" id="CHEBI:29973"/>
        <dbReference type="ChEBI" id="CHEBI:82795"/>
        <dbReference type="EC" id="3.1.1.61"/>
    </reaction>
</comment>
<keyword evidence="4 8" id="KW-0378">Hydrolase</keyword>
<name>A0A011VWV4_RUMAL</name>
<dbReference type="EMBL" id="JEOB01000003">
    <property type="protein sequence ID" value="EXM39063.1"/>
    <property type="molecule type" value="Genomic_DNA"/>
</dbReference>